<dbReference type="EMBL" id="JAULSC010000006">
    <property type="protein sequence ID" value="MDO3395776.1"/>
    <property type="molecule type" value="Genomic_DNA"/>
</dbReference>
<dbReference type="PANTHER" id="PTHR39210">
    <property type="entry name" value="HEPARIN-SULFATE LYASE"/>
    <property type="match status" value="1"/>
</dbReference>
<evidence type="ECO:0000259" key="6">
    <source>
        <dbReference type="Pfam" id="PF16889"/>
    </source>
</evidence>
<dbReference type="Pfam" id="PF07940">
    <property type="entry name" value="Hepar_II_III_C"/>
    <property type="match status" value="1"/>
</dbReference>
<comment type="caution">
    <text evidence="7">The sequence shown here is derived from an EMBL/GenBank/DDBJ whole genome shotgun (WGS) entry which is preliminary data.</text>
</comment>
<evidence type="ECO:0000256" key="1">
    <source>
        <dbReference type="ARBA" id="ARBA00004418"/>
    </source>
</evidence>
<keyword evidence="4 7" id="KW-0456">Lyase</keyword>
<evidence type="ECO:0000313" key="8">
    <source>
        <dbReference type="Proteomes" id="UP001168363"/>
    </source>
</evidence>
<keyword evidence="8" id="KW-1185">Reference proteome</keyword>
<evidence type="ECO:0000259" key="5">
    <source>
        <dbReference type="Pfam" id="PF07940"/>
    </source>
</evidence>
<keyword evidence="2" id="KW-0732">Signal</keyword>
<proteinExistence type="predicted"/>
<dbReference type="Pfam" id="PF16889">
    <property type="entry name" value="Hepar_II_III_N"/>
    <property type="match status" value="1"/>
</dbReference>
<dbReference type="InterPro" id="IPR012480">
    <property type="entry name" value="Hepar_II_III_C"/>
</dbReference>
<comment type="subcellular location">
    <subcellularLocation>
        <location evidence="1">Periplasm</location>
    </subcellularLocation>
</comment>
<reference evidence="7" key="1">
    <citation type="submission" date="2023-06" db="EMBL/GenBank/DDBJ databases">
        <title>Genome sequence of Nocardioides sp. SOB44.</title>
        <authorList>
            <person name="Zhang G."/>
        </authorList>
    </citation>
    <scope>NUCLEOTIDE SEQUENCE</scope>
    <source>
        <strain evidence="7">SOB44</strain>
    </source>
</reference>
<dbReference type="InterPro" id="IPR008929">
    <property type="entry name" value="Chondroitin_lyas"/>
</dbReference>
<evidence type="ECO:0000256" key="4">
    <source>
        <dbReference type="ARBA" id="ARBA00023239"/>
    </source>
</evidence>
<name>A0ABT8TTD7_9ACTN</name>
<dbReference type="InterPro" id="IPR031680">
    <property type="entry name" value="Hepar_II_III_N"/>
</dbReference>
<dbReference type="Gene3D" id="2.70.98.70">
    <property type="match status" value="1"/>
</dbReference>
<dbReference type="Proteomes" id="UP001168363">
    <property type="component" value="Unassembled WGS sequence"/>
</dbReference>
<dbReference type="GO" id="GO:0016829">
    <property type="term" value="F:lyase activity"/>
    <property type="evidence" value="ECO:0007669"/>
    <property type="project" value="UniProtKB-KW"/>
</dbReference>
<evidence type="ECO:0000256" key="2">
    <source>
        <dbReference type="ARBA" id="ARBA00022729"/>
    </source>
</evidence>
<accession>A0ABT8TTD7</accession>
<protein>
    <submittedName>
        <fullName evidence="7">Alginate lyase family protein</fullName>
    </submittedName>
</protein>
<dbReference type="RefSeq" id="WP_302707315.1">
    <property type="nucleotide sequence ID" value="NZ_JAULSC010000006.1"/>
</dbReference>
<organism evidence="7 8">
    <name type="scientific">Nocardioides cremeus</name>
    <dbReference type="NCBI Taxonomy" id="3058044"/>
    <lineage>
        <taxon>Bacteria</taxon>
        <taxon>Bacillati</taxon>
        <taxon>Actinomycetota</taxon>
        <taxon>Actinomycetes</taxon>
        <taxon>Propionibacteriales</taxon>
        <taxon>Nocardioidaceae</taxon>
        <taxon>Nocardioides</taxon>
    </lineage>
</organism>
<feature type="domain" description="Heparinase II/III-like C-terminal" evidence="5">
    <location>
        <begin position="409"/>
        <end position="660"/>
    </location>
</feature>
<gene>
    <name evidence="7" type="ORF">QWJ41_08620</name>
</gene>
<keyword evidence="3" id="KW-0574">Periplasm</keyword>
<sequence>MSTPLSWYARRLTRMSTREVALRVGDEARRAVAVHTLPQRAGAPVPGLLPRRSFAAVVPAAAAEQVLPHDAAGLTAAADRLLVGRWGVLGHERTDLRDPDWFLDPVSGIRAPHDVLAFRVDHRDPSVTGDVKQVWELSRHQHVTVLAAAYWLTGEDEYAVAAAEQLRSWWAANPVLRGVHWTSGIELGLRLVSWAWTRRLLDGWAGAAALFEEDETALAQLRWHQEVLRGFPSRGSSANNHAVAETCGRLVAACAFPWFEESEKWRVESGRQLRRHLQANTFPSGVNREQAADYHRFVCELAGLALAEARACGHAEDGPDPDLVTAGFDAAAAMLDVEGRPPRNGDGDEGRALLVADPGDDPWEQLLGLGQALVGPQPWWPRRRGGVVSVLVGALPAPAGPLAGDRPRPQRRPDLFEDAGLALLRTPAGRQPEIWVRCDSGPHGFGSLAAHAHADALSVELRHDGVEVLCDPGTYSYHGEPRWRDYFRSTLAHSTLEVDGCDQSTSGGPFLWTQHARTYLDRAEVGDLDVQLWSAHHTGYARLDAGLRHARTVRLDRGSGALQVVDELRSGRPHGFRMAWHLGPEVELALHGSLARLTWARPVADGAGADERETVTALMHLPPELVWTRHRGEEDPPLGWWAEGLGRRRPTTTLVGTGELCARALLRTLLVLDVQAPGEGHDRRSDDV</sequence>
<dbReference type="SUPFAM" id="SSF48230">
    <property type="entry name" value="Chondroitin AC/alginate lyase"/>
    <property type="match status" value="1"/>
</dbReference>
<feature type="domain" description="Heparin-sulfate lyase N-terminal" evidence="6">
    <location>
        <begin position="130"/>
        <end position="315"/>
    </location>
</feature>
<dbReference type="Gene3D" id="1.50.10.100">
    <property type="entry name" value="Chondroitin AC/alginate lyase"/>
    <property type="match status" value="1"/>
</dbReference>
<evidence type="ECO:0000256" key="3">
    <source>
        <dbReference type="ARBA" id="ARBA00022764"/>
    </source>
</evidence>
<evidence type="ECO:0000313" key="7">
    <source>
        <dbReference type="EMBL" id="MDO3395776.1"/>
    </source>
</evidence>
<dbReference type="PANTHER" id="PTHR39210:SF1">
    <property type="entry name" value="HEPARIN-SULFATE LYASE"/>
    <property type="match status" value="1"/>
</dbReference>